<dbReference type="GO" id="GO:0008033">
    <property type="term" value="P:tRNA processing"/>
    <property type="evidence" value="ECO:0007669"/>
    <property type="project" value="UniProtKB-KW"/>
</dbReference>
<keyword evidence="3" id="KW-0949">S-adenosyl-L-methionine</keyword>
<dbReference type="RefSeq" id="WP_123095520.1">
    <property type="nucleotide sequence ID" value="NZ_RIZG01000004.1"/>
</dbReference>
<dbReference type="InterPro" id="IPR039262">
    <property type="entry name" value="DTWD2/TAPT"/>
</dbReference>
<evidence type="ECO:0000256" key="1">
    <source>
        <dbReference type="ARBA" id="ARBA00012386"/>
    </source>
</evidence>
<organism evidence="7 8">
    <name type="scientific">Marinomonas hwangdonensis</name>
    <dbReference type="NCBI Taxonomy" id="1053647"/>
    <lineage>
        <taxon>Bacteria</taxon>
        <taxon>Pseudomonadati</taxon>
        <taxon>Pseudomonadota</taxon>
        <taxon>Gammaproteobacteria</taxon>
        <taxon>Oceanospirillales</taxon>
        <taxon>Oceanospirillaceae</taxon>
        <taxon>Marinomonas</taxon>
    </lineage>
</organism>
<comment type="caution">
    <text evidence="7">The sequence shown here is derived from an EMBL/GenBank/DDBJ whole genome shotgun (WGS) entry which is preliminary data.</text>
</comment>
<evidence type="ECO:0000256" key="3">
    <source>
        <dbReference type="ARBA" id="ARBA00022691"/>
    </source>
</evidence>
<evidence type="ECO:0000259" key="6">
    <source>
        <dbReference type="SMART" id="SM01144"/>
    </source>
</evidence>
<evidence type="ECO:0000256" key="2">
    <source>
        <dbReference type="ARBA" id="ARBA00022679"/>
    </source>
</evidence>
<evidence type="ECO:0000313" key="7">
    <source>
        <dbReference type="EMBL" id="RNF51007.1"/>
    </source>
</evidence>
<evidence type="ECO:0000256" key="5">
    <source>
        <dbReference type="ARBA" id="ARBA00034489"/>
    </source>
</evidence>
<protein>
    <recommendedName>
        <fullName evidence="1">tRNA-uridine aminocarboxypropyltransferase</fullName>
        <ecNumber evidence="1">2.5.1.25</ecNumber>
    </recommendedName>
</protein>
<dbReference type="InterPro" id="IPR005636">
    <property type="entry name" value="DTW"/>
</dbReference>
<dbReference type="OrthoDB" id="268835at2"/>
<dbReference type="Proteomes" id="UP000280507">
    <property type="component" value="Unassembled WGS sequence"/>
</dbReference>
<keyword evidence="2" id="KW-0808">Transferase</keyword>
<dbReference type="AlphaFoldDB" id="A0A3M8Q4F5"/>
<evidence type="ECO:0000256" key="4">
    <source>
        <dbReference type="ARBA" id="ARBA00022694"/>
    </source>
</evidence>
<name>A0A3M8Q4F5_9GAMM</name>
<gene>
    <name evidence="7" type="ORF">EBI00_08570</name>
</gene>
<feature type="domain" description="DTW" evidence="6">
    <location>
        <begin position="13"/>
        <end position="200"/>
    </location>
</feature>
<dbReference type="PANTHER" id="PTHR21392">
    <property type="entry name" value="TRNA-URIDINE AMINOCARBOXYPROPYLTRANSFERASE 2"/>
    <property type="match status" value="1"/>
</dbReference>
<evidence type="ECO:0000313" key="8">
    <source>
        <dbReference type="Proteomes" id="UP000280507"/>
    </source>
</evidence>
<dbReference type="EMBL" id="RIZG01000004">
    <property type="protein sequence ID" value="RNF51007.1"/>
    <property type="molecule type" value="Genomic_DNA"/>
</dbReference>
<dbReference type="Pfam" id="PF03942">
    <property type="entry name" value="DTW"/>
    <property type="match status" value="1"/>
</dbReference>
<dbReference type="SMART" id="SM01144">
    <property type="entry name" value="DTW"/>
    <property type="match status" value="1"/>
</dbReference>
<dbReference type="EC" id="2.5.1.25" evidence="1"/>
<proteinExistence type="inferred from homology"/>
<dbReference type="PANTHER" id="PTHR21392:SF0">
    <property type="entry name" value="TRNA-URIDINE AMINOCARBOXYPROPYLTRANSFERASE 2"/>
    <property type="match status" value="1"/>
</dbReference>
<dbReference type="GO" id="GO:0016432">
    <property type="term" value="F:tRNA-uridine aminocarboxypropyltransferase activity"/>
    <property type="evidence" value="ECO:0007669"/>
    <property type="project" value="UniProtKB-EC"/>
</dbReference>
<comment type="similarity">
    <text evidence="5">Belongs to the TDD superfamily. DTWD2 family.</text>
</comment>
<keyword evidence="4" id="KW-0819">tRNA processing</keyword>
<keyword evidence="8" id="KW-1185">Reference proteome</keyword>
<sequence>MSTDSGKCTVAEKRIRCDGCFFLVEQCVCSWVPRLSTRLNILILQDPKETKHAKNTVPLLRLGLPVVECIQTTNHDALCCALSQKNPAKWRLLFPNDEATVIESMDEKVSSDIEGLIVLDATWRKAKKLYFTEPLLQNFESLCFARPPAGQYHIRKSPSELSLSTLEACAYAIEQITGDDMQPLREFMVSAQTWQWRQQPLSHRHGN</sequence>
<accession>A0A3M8Q4F5</accession>
<reference evidence="7 8" key="1">
    <citation type="journal article" date="2012" name="Int. J. Syst. Evol. Microbiol.">
        <title>Marinomonas hwangdonensis sp. nov., isolated from seawater.</title>
        <authorList>
            <person name="Jung Y.T."/>
            <person name="Oh T.K."/>
            <person name="Yoon J.H."/>
        </authorList>
    </citation>
    <scope>NUCLEOTIDE SEQUENCE [LARGE SCALE GENOMIC DNA]</scope>
    <source>
        <strain evidence="7 8">HDW-15</strain>
    </source>
</reference>